<evidence type="ECO:0000313" key="4">
    <source>
        <dbReference type="Proteomes" id="UP000477680"/>
    </source>
</evidence>
<accession>A0A6C0U0Y8</accession>
<feature type="region of interest" description="Disordered" evidence="2">
    <location>
        <begin position="249"/>
        <end position="272"/>
    </location>
</feature>
<gene>
    <name evidence="3" type="ORF">G3T16_09280</name>
</gene>
<dbReference type="AlphaFoldDB" id="A0A6C0U0Y8"/>
<sequence>MKSKRVLIVGCGDLGTRAGTGLLTEGVDVIGLRRDCSGLPAGFAGLAADYCQKAPLSALEMLAPDFIIMTLKPAGTGAAAYRLGFGQAMRNVLDGLGAHRPAGIVMVSSVRVYAEREGGWVEEDSELAQDDPAALAIIEAEQLLLESSHPCCVLRCAGIYGNPDGALLRRVASGRLCAPTPPRYSNRIHRDDVGALLTHLLRQWAADRPVPQVMIGGDDEPAPRFEVESWLARQLQARQDVHGSRIRLLQGGDGSRADSPAAGDGPVAAQPRAHKRCRNVALQRSGFRLRYPDYRSGYAAVLAARETGAGGAD</sequence>
<keyword evidence="1" id="KW-0520">NAD</keyword>
<keyword evidence="4" id="KW-1185">Reference proteome</keyword>
<dbReference type="RefSeq" id="WP_163494886.1">
    <property type="nucleotide sequence ID" value="NZ_CP048711.1"/>
</dbReference>
<protein>
    <submittedName>
        <fullName evidence="3">Epimerase</fullName>
    </submittedName>
</protein>
<dbReference type="PANTHER" id="PTHR43574">
    <property type="entry name" value="EPIMERASE-RELATED"/>
    <property type="match status" value="1"/>
</dbReference>
<evidence type="ECO:0000313" key="3">
    <source>
        <dbReference type="EMBL" id="QIB65568.1"/>
    </source>
</evidence>
<proteinExistence type="predicted"/>
<dbReference type="Proteomes" id="UP000477680">
    <property type="component" value="Chromosome"/>
</dbReference>
<dbReference type="Gene3D" id="3.40.50.720">
    <property type="entry name" value="NAD(P)-binding Rossmann-like Domain"/>
    <property type="match status" value="1"/>
</dbReference>
<reference evidence="3 4" key="1">
    <citation type="submission" date="2020-02" db="EMBL/GenBank/DDBJ databases">
        <title>Genome sequencing for Kineobactrum sp. M2.</title>
        <authorList>
            <person name="Park S.-J."/>
        </authorList>
    </citation>
    <scope>NUCLEOTIDE SEQUENCE [LARGE SCALE GENOMIC DNA]</scope>
    <source>
        <strain evidence="3 4">M2</strain>
    </source>
</reference>
<dbReference type="InterPro" id="IPR036291">
    <property type="entry name" value="NAD(P)-bd_dom_sf"/>
</dbReference>
<evidence type="ECO:0000256" key="1">
    <source>
        <dbReference type="ARBA" id="ARBA00023027"/>
    </source>
</evidence>
<dbReference type="SUPFAM" id="SSF51735">
    <property type="entry name" value="NAD(P)-binding Rossmann-fold domains"/>
    <property type="match status" value="1"/>
</dbReference>
<dbReference type="KEGG" id="kim:G3T16_09280"/>
<dbReference type="EMBL" id="CP048711">
    <property type="protein sequence ID" value="QIB65568.1"/>
    <property type="molecule type" value="Genomic_DNA"/>
</dbReference>
<evidence type="ECO:0000256" key="2">
    <source>
        <dbReference type="SAM" id="MobiDB-lite"/>
    </source>
</evidence>
<name>A0A6C0U0Y8_9GAMM</name>
<organism evidence="3 4">
    <name type="scientific">Kineobactrum salinum</name>
    <dbReference type="NCBI Taxonomy" id="2708301"/>
    <lineage>
        <taxon>Bacteria</taxon>
        <taxon>Pseudomonadati</taxon>
        <taxon>Pseudomonadota</taxon>
        <taxon>Gammaproteobacteria</taxon>
        <taxon>Cellvibrionales</taxon>
        <taxon>Halieaceae</taxon>
        <taxon>Kineobactrum</taxon>
    </lineage>
</organism>